<sequence>MWWALDKHKVSTKYVGLINDMYNNVVNSDRRTSDEDTCYSPIRILLHQGSTLSPCIFALVMDEVTRDIQREIGVYFFVNDVVLAVESWAELWRETLDFKGFRLSRTKTKYMRCNFGTTIHEKGNVSWKVM</sequence>
<dbReference type="SUPFAM" id="SSF56672">
    <property type="entry name" value="DNA/RNA polymerases"/>
    <property type="match status" value="1"/>
</dbReference>
<protein>
    <submittedName>
        <fullName evidence="2">Serine/threonine-protein phosphatase</fullName>
    </submittedName>
</protein>
<accession>A0A1D6PJC1</accession>
<organism evidence="2">
    <name type="scientific">Zea mays</name>
    <name type="common">Maize</name>
    <dbReference type="NCBI Taxonomy" id="4577"/>
    <lineage>
        <taxon>Eukaryota</taxon>
        <taxon>Viridiplantae</taxon>
        <taxon>Streptophyta</taxon>
        <taxon>Embryophyta</taxon>
        <taxon>Tracheophyta</taxon>
        <taxon>Spermatophyta</taxon>
        <taxon>Magnoliopsida</taxon>
        <taxon>Liliopsida</taxon>
        <taxon>Poales</taxon>
        <taxon>Poaceae</taxon>
        <taxon>PACMAD clade</taxon>
        <taxon>Panicoideae</taxon>
        <taxon>Andropogonodae</taxon>
        <taxon>Andropogoneae</taxon>
        <taxon>Tripsacinae</taxon>
        <taxon>Zea</taxon>
    </lineage>
</organism>
<gene>
    <name evidence="2" type="ORF">ZEAMMB73_Zm00001d048336</name>
</gene>
<dbReference type="AlphaFoldDB" id="A0A1D6PJC1"/>
<feature type="domain" description="Reverse transcriptase" evidence="1">
    <location>
        <begin position="8"/>
        <end position="111"/>
    </location>
</feature>
<dbReference type="InterPro" id="IPR043128">
    <property type="entry name" value="Rev_trsase/Diguanyl_cyclase"/>
</dbReference>
<name>A0A1D6PJC1_MAIZE</name>
<dbReference type="InterPro" id="IPR043502">
    <property type="entry name" value="DNA/RNA_pol_sf"/>
</dbReference>
<dbReference type="InterPro" id="IPR000477">
    <property type="entry name" value="RT_dom"/>
</dbReference>
<dbReference type="Pfam" id="PF00078">
    <property type="entry name" value="RVT_1"/>
    <property type="match status" value="1"/>
</dbReference>
<dbReference type="Gene3D" id="3.30.70.270">
    <property type="match status" value="1"/>
</dbReference>
<dbReference type="EMBL" id="CM000785">
    <property type="protein sequence ID" value="AQL09417.1"/>
    <property type="molecule type" value="Genomic_DNA"/>
</dbReference>
<proteinExistence type="predicted"/>
<reference evidence="2" key="1">
    <citation type="submission" date="2015-12" db="EMBL/GenBank/DDBJ databases">
        <title>Update maize B73 reference genome by single molecule sequencing technologies.</title>
        <authorList>
            <consortium name="Maize Genome Sequencing Project"/>
            <person name="Ware D."/>
        </authorList>
    </citation>
    <scope>NUCLEOTIDE SEQUENCE</scope>
    <source>
        <tissue evidence="2">Seedling</tissue>
    </source>
</reference>
<evidence type="ECO:0000313" key="2">
    <source>
        <dbReference type="EMBL" id="AQL09417.1"/>
    </source>
</evidence>
<evidence type="ECO:0000259" key="1">
    <source>
        <dbReference type="Pfam" id="PF00078"/>
    </source>
</evidence>